<dbReference type="SUPFAM" id="SSF53756">
    <property type="entry name" value="UDP-Glycosyltransferase/glycogen phosphorylase"/>
    <property type="match status" value="1"/>
</dbReference>
<comment type="caution">
    <text evidence="3">The sequence shown here is derived from an EMBL/GenBank/DDBJ whole genome shotgun (WGS) entry which is preliminary data.</text>
</comment>
<evidence type="ECO:0000259" key="2">
    <source>
        <dbReference type="Pfam" id="PF13439"/>
    </source>
</evidence>
<dbReference type="Gene3D" id="3.40.50.2000">
    <property type="entry name" value="Glycogen Phosphorylase B"/>
    <property type="match status" value="2"/>
</dbReference>
<protein>
    <submittedName>
        <fullName evidence="3">Glycosyltransferase family 4 protein</fullName>
    </submittedName>
</protein>
<keyword evidence="3" id="KW-0808">Transferase</keyword>
<reference evidence="3 4" key="1">
    <citation type="submission" date="2018-08" db="EMBL/GenBank/DDBJ databases">
        <title>A genome reference for cultivated species of the human gut microbiota.</title>
        <authorList>
            <person name="Zou Y."/>
            <person name="Xue W."/>
            <person name="Luo G."/>
        </authorList>
    </citation>
    <scope>NUCLEOTIDE SEQUENCE [LARGE SCALE GENOMIC DNA]</scope>
    <source>
        <strain evidence="3 4">TM09-19AC</strain>
    </source>
</reference>
<feature type="domain" description="Glycosyl transferase family 1" evidence="1">
    <location>
        <begin position="187"/>
        <end position="344"/>
    </location>
</feature>
<sequence>MRMLKMKITLLIGSLAGGGAERVVCNLANYLADIGHEITILTVSDKQTYKINDNVRHVVLYGESNSKLPHQIINIIRLYRMNRYFRKENVDIYLTFLPKLTSFILAQRRFIKCPIILAERADPGTFCAASEKNQKIFEKYYPHADGYIFQTEDAREYYRTHGINVENSVVIPNAINPEFIRPQYQGKPRNAIVGAGRLTEQKNFSLLINAFAEVSKTYPEYELEIYGEGPLKNDLINEAKVLGIAEKVKFQGYVKNLGDRIQDATLFVLSSNFEGMPNALIEAMALGMPVISTDCPAGGSKFLIKNKKNGLLVPTNDINAMVDAISYILKNSKKAKEMAQLAYNVGDELQFDKVYDKWNEFIFAVCKGEKN</sequence>
<dbReference type="InterPro" id="IPR001296">
    <property type="entry name" value="Glyco_trans_1"/>
</dbReference>
<name>A0A3E4F6K8_9FIRM</name>
<dbReference type="PANTHER" id="PTHR12526">
    <property type="entry name" value="GLYCOSYLTRANSFERASE"/>
    <property type="match status" value="1"/>
</dbReference>
<dbReference type="Pfam" id="PF00534">
    <property type="entry name" value="Glycos_transf_1"/>
    <property type="match status" value="1"/>
</dbReference>
<proteinExistence type="predicted"/>
<gene>
    <name evidence="3" type="ORF">DXD84_06900</name>
</gene>
<dbReference type="EMBL" id="QSOI01000006">
    <property type="protein sequence ID" value="RGI84660.1"/>
    <property type="molecule type" value="Genomic_DNA"/>
</dbReference>
<evidence type="ECO:0000313" key="4">
    <source>
        <dbReference type="Proteomes" id="UP000260664"/>
    </source>
</evidence>
<dbReference type="GO" id="GO:0016757">
    <property type="term" value="F:glycosyltransferase activity"/>
    <property type="evidence" value="ECO:0007669"/>
    <property type="project" value="InterPro"/>
</dbReference>
<organism evidence="3 4">
    <name type="scientific">Dorea formicigenerans</name>
    <dbReference type="NCBI Taxonomy" id="39486"/>
    <lineage>
        <taxon>Bacteria</taxon>
        <taxon>Bacillati</taxon>
        <taxon>Bacillota</taxon>
        <taxon>Clostridia</taxon>
        <taxon>Lachnospirales</taxon>
        <taxon>Lachnospiraceae</taxon>
        <taxon>Dorea</taxon>
    </lineage>
</organism>
<feature type="domain" description="Glycosyltransferase subfamily 4-like N-terminal" evidence="2">
    <location>
        <begin position="18"/>
        <end position="178"/>
    </location>
</feature>
<evidence type="ECO:0000313" key="3">
    <source>
        <dbReference type="EMBL" id="RGI84660.1"/>
    </source>
</evidence>
<accession>A0A3E4F6K8</accession>
<dbReference type="Pfam" id="PF13439">
    <property type="entry name" value="Glyco_transf_4"/>
    <property type="match status" value="1"/>
</dbReference>
<evidence type="ECO:0000259" key="1">
    <source>
        <dbReference type="Pfam" id="PF00534"/>
    </source>
</evidence>
<dbReference type="AlphaFoldDB" id="A0A3E4F6K8"/>
<dbReference type="InterPro" id="IPR028098">
    <property type="entry name" value="Glyco_trans_4-like_N"/>
</dbReference>
<dbReference type="Proteomes" id="UP000260664">
    <property type="component" value="Unassembled WGS sequence"/>
</dbReference>